<feature type="compositionally biased region" description="Polar residues" evidence="3">
    <location>
        <begin position="1027"/>
        <end position="1045"/>
    </location>
</feature>
<dbReference type="NCBIfam" id="TIGR01760">
    <property type="entry name" value="tape_meas_TP901"/>
    <property type="match status" value="1"/>
</dbReference>
<accession>A0A9Q4HG45</accession>
<feature type="coiled-coil region" evidence="2">
    <location>
        <begin position="112"/>
        <end position="146"/>
    </location>
</feature>
<evidence type="ECO:0000259" key="5">
    <source>
        <dbReference type="Pfam" id="PF10145"/>
    </source>
</evidence>
<feature type="region of interest" description="Disordered" evidence="3">
    <location>
        <begin position="1069"/>
        <end position="1096"/>
    </location>
</feature>
<reference evidence="6" key="1">
    <citation type="submission" date="2022-02" db="EMBL/GenBank/DDBJ databases">
        <title>Crop Bioprotection Bacillus Genome Sequencing.</title>
        <authorList>
            <person name="Dunlap C."/>
        </authorList>
    </citation>
    <scope>NUCLEOTIDE SEQUENCE</scope>
    <source>
        <strain evidence="6">M18B4</strain>
    </source>
</reference>
<keyword evidence="4" id="KW-0812">Transmembrane</keyword>
<evidence type="ECO:0000256" key="4">
    <source>
        <dbReference type="SAM" id="Phobius"/>
    </source>
</evidence>
<sequence>MGTKDLRFRLYSQSSDFRKDMSDIANKAKTVKSEFEKNKTAIGVWGNAVKQSQTKINYLNSMLEINKNKVKTLERAYQDAAAKKGKDAKETELLAKQTENLGRRLNYAKSQMNKTQNSLTETTQRLKQLEEQTKRSASRITQLGNRMDRTGTAMRNIGSSVAITTGAAFAGLALPIKDAITVAMDFEKQMSGVKAISGATASEFGKLKEQAMELGAKTAFTATQAGEAQQFLAMAGFKTNQILEAMPGMLDLAAAGQLELANAADITSNIMSAFALKASSSGHAADVIAYAAANANTNVEQMGEAMKYLAPNAHSLGWGMEESAAAIMSFGDAGLQGSIAGQAFGTSLIRLASPSKKAAKEIENLGFQFFDAAGNMKSLPEVIDEMEKGMKGLTKEQKAATLKTIVGAEAYKHWAVLLEKGSKALDTNTKKLKEADGAAKKMADTMLDNARGSVIKFQSALEGAKINISNGLLPAIGGLADKGSDLLTMFNNLDKGTQTVIGKTAVFAAGVLGVTAATATLTAGIGALLAFTGPVGLAIVGGTALLGGLSVALYAASEQTKNLQQQQEETKEKTLLFGEGVSKGTQKAAGAYVDLREKAELQLFELSRVSGQEADKMASKLVETYSNMRDSLIQELEGLKKDALVVLKGLFNDTDENTKKQGEKITDKMVGAIDKDVQEAREKIKELNQLQNETGLISSKMNAQQRKKFDEIVSYFELSTSKFAANQKEALAMQKAVTDQQGQLSFKQAKQYNEDIKKVYDDGQKAAKKDFNYRNEVIEKLYAQGYIEADQRKTLLSKSTADYNTALAKNTEAYEKNSSALFSKMSRDGKLLDLETGKALEKQEEYYSNSMGIMVAQEESQASYQERWANKQIEYLRSLGQSKEEAIATTQQALEEFYRGVGMTQAEARAEAEKVVSAVENEMNKPNNAEQAGKNTGDAFAKGVGTAAPAGMQNGTILQQAVNNQLASDNSTPAQAGAQKGNAFSSGLRSTQGTNTATGSVLRQAVLNELGKNGNQASAAGSKKGNMHNSGLSSTKGKNTATAGALSTSVTNTLAKTTDGGGGKKAGAMFSSGVNSQKGSASSAGQKVSSSAKTGLKSVKTNSVGQDFVTGFINGMGSQNGSIFSAAWKVGKAALSALKKSIDSHSPSKLTKAEGHNFTDGLAIGIDESAKTAQKSATSLGKTTHSSLQNELGKMAFNIKTAADELLNFRSELVVKSQIETPTLTKQMGELIALLSNSLTVGSGQQQQLSPIVIQPATINVDGKQLAQINFKHTDNRKIDQASGDRLIDTSFRSGVRV</sequence>
<comment type="caution">
    <text evidence="6">The sequence shown here is derived from an EMBL/GenBank/DDBJ whole genome shotgun (WGS) entry which is preliminary data.</text>
</comment>
<name>A0A9Q4HG45_BACSC</name>
<feature type="transmembrane region" description="Helical" evidence="4">
    <location>
        <begin position="535"/>
        <end position="556"/>
    </location>
</feature>
<evidence type="ECO:0000313" key="6">
    <source>
        <dbReference type="EMBL" id="MCY8123242.1"/>
    </source>
</evidence>
<dbReference type="InterPro" id="IPR010090">
    <property type="entry name" value="Phage_tape_meas"/>
</dbReference>
<proteinExistence type="predicted"/>
<keyword evidence="1" id="KW-1188">Viral release from host cell</keyword>
<evidence type="ECO:0000313" key="7">
    <source>
        <dbReference type="Proteomes" id="UP001070352"/>
    </source>
</evidence>
<evidence type="ECO:0000256" key="2">
    <source>
        <dbReference type="SAM" id="Coils"/>
    </source>
</evidence>
<feature type="domain" description="Phage tail tape measure protein" evidence="5">
    <location>
        <begin position="209"/>
        <end position="407"/>
    </location>
</feature>
<dbReference type="EMBL" id="JALANJ010000070">
    <property type="protein sequence ID" value="MCY8123242.1"/>
    <property type="molecule type" value="Genomic_DNA"/>
</dbReference>
<dbReference type="Gene3D" id="1.20.5.170">
    <property type="match status" value="1"/>
</dbReference>
<gene>
    <name evidence="6" type="ORF">MOC45_22180</name>
</gene>
<keyword evidence="2" id="KW-0175">Coiled coil</keyword>
<feature type="compositionally biased region" description="Low complexity" evidence="3">
    <location>
        <begin position="1078"/>
        <end position="1093"/>
    </location>
</feature>
<dbReference type="Pfam" id="PF10145">
    <property type="entry name" value="PhageMin_Tail"/>
    <property type="match status" value="1"/>
</dbReference>
<feature type="transmembrane region" description="Helical" evidence="4">
    <location>
        <begin position="505"/>
        <end position="529"/>
    </location>
</feature>
<dbReference type="PANTHER" id="PTHR37813:SF1">
    <property type="entry name" value="FELS-2 PROPHAGE PROTEIN"/>
    <property type="match status" value="1"/>
</dbReference>
<feature type="compositionally biased region" description="Polar residues" evidence="3">
    <location>
        <begin position="982"/>
        <end position="995"/>
    </location>
</feature>
<protein>
    <submittedName>
        <fullName evidence="6">Phage tail tape measure protein</fullName>
    </submittedName>
</protein>
<feature type="region of interest" description="Disordered" evidence="3">
    <location>
        <begin position="968"/>
        <end position="995"/>
    </location>
</feature>
<keyword evidence="4" id="KW-0472">Membrane</keyword>
<feature type="region of interest" description="Disordered" evidence="3">
    <location>
        <begin position="1014"/>
        <end position="1045"/>
    </location>
</feature>
<evidence type="ECO:0000256" key="3">
    <source>
        <dbReference type="SAM" id="MobiDB-lite"/>
    </source>
</evidence>
<evidence type="ECO:0000256" key="1">
    <source>
        <dbReference type="ARBA" id="ARBA00022612"/>
    </source>
</evidence>
<keyword evidence="4" id="KW-1133">Transmembrane helix</keyword>
<dbReference type="Proteomes" id="UP001070352">
    <property type="component" value="Unassembled WGS sequence"/>
</dbReference>
<dbReference type="PANTHER" id="PTHR37813">
    <property type="entry name" value="FELS-2 PROPHAGE PROTEIN"/>
    <property type="match status" value="1"/>
</dbReference>
<organism evidence="6 7">
    <name type="scientific">Bacillus spizizenii</name>
    <name type="common">Bacillus subtilis subsp. spizizenii</name>
    <dbReference type="NCBI Taxonomy" id="96241"/>
    <lineage>
        <taxon>Bacteria</taxon>
        <taxon>Bacillati</taxon>
        <taxon>Bacillota</taxon>
        <taxon>Bacilli</taxon>
        <taxon>Bacillales</taxon>
        <taxon>Bacillaceae</taxon>
        <taxon>Bacillus</taxon>
    </lineage>
</organism>